<dbReference type="GO" id="GO:0016853">
    <property type="term" value="F:isomerase activity"/>
    <property type="evidence" value="ECO:0007669"/>
    <property type="project" value="UniProtKB-KW"/>
</dbReference>
<protein>
    <submittedName>
        <fullName evidence="2">Thiol-disulfide isomerase or thioredoxin</fullName>
    </submittedName>
</protein>
<dbReference type="SUPFAM" id="SSF48452">
    <property type="entry name" value="TPR-like"/>
    <property type="match status" value="1"/>
</dbReference>
<name>A0A1C3XT67_9BRAD</name>
<proteinExistence type="predicted"/>
<dbReference type="RefSeq" id="WP_091966980.1">
    <property type="nucleotide sequence ID" value="NZ_FMAI01000041.1"/>
</dbReference>
<dbReference type="GO" id="GO:0016491">
    <property type="term" value="F:oxidoreductase activity"/>
    <property type="evidence" value="ECO:0007669"/>
    <property type="project" value="InterPro"/>
</dbReference>
<dbReference type="EMBL" id="FMAI01000041">
    <property type="protein sequence ID" value="SCB55442.1"/>
    <property type="molecule type" value="Genomic_DNA"/>
</dbReference>
<dbReference type="InterPro" id="IPR013740">
    <property type="entry name" value="Redoxin"/>
</dbReference>
<evidence type="ECO:0000259" key="1">
    <source>
        <dbReference type="PROSITE" id="PS51352"/>
    </source>
</evidence>
<dbReference type="Gene3D" id="1.25.40.10">
    <property type="entry name" value="Tetratricopeptide repeat domain"/>
    <property type="match status" value="1"/>
</dbReference>
<dbReference type="PANTHER" id="PTHR42852">
    <property type="entry name" value="THIOL:DISULFIDE INTERCHANGE PROTEIN DSBE"/>
    <property type="match status" value="1"/>
</dbReference>
<organism evidence="2 3">
    <name type="scientific">Bradyrhizobium shewense</name>
    <dbReference type="NCBI Taxonomy" id="1761772"/>
    <lineage>
        <taxon>Bacteria</taxon>
        <taxon>Pseudomonadati</taxon>
        <taxon>Pseudomonadota</taxon>
        <taxon>Alphaproteobacteria</taxon>
        <taxon>Hyphomicrobiales</taxon>
        <taxon>Nitrobacteraceae</taxon>
        <taxon>Bradyrhizobium</taxon>
    </lineage>
</organism>
<dbReference type="PANTHER" id="PTHR42852:SF13">
    <property type="entry name" value="PROTEIN DIPZ"/>
    <property type="match status" value="1"/>
</dbReference>
<dbReference type="SUPFAM" id="SSF52833">
    <property type="entry name" value="Thioredoxin-like"/>
    <property type="match status" value="1"/>
</dbReference>
<dbReference type="InterPro" id="IPR036249">
    <property type="entry name" value="Thioredoxin-like_sf"/>
</dbReference>
<sequence>MALGLESPAPPITVENWLRGEPLTSFQPGKVYIVEFWATWCRPCVAAMPHLMELQDKYKDSGVEVVGVAACEQARTTDEARTNLDAWLTEKFPNLNYRVGFDYTGKMNKLWMDPSLSVGIPTSFVVDRDGHIAFIGFPTQLDGVLPKILNGGWRTSDEARNAEKERIAEGEKEARKRALTEPIFAKLKPAMKAQDWAKALSALEEAVAVMPDDVNFRVLRADLLLHKVHDLQTGLPVMSQLVRDAIDKKSELWMAGAMRQLFDPANDNSHFPPAERFAMGKELSEHILALNPPQRGQAPKFLSYPAVAQYYYESGNKDRAIELVEVALKSLDGPEPIPNELKQHVMSLLVQALANYKGEKACYGALCATPQPGVPQTTKVQAPEEKR</sequence>
<dbReference type="Pfam" id="PF08534">
    <property type="entry name" value="Redoxin"/>
    <property type="match status" value="1"/>
</dbReference>
<dbReference type="CDD" id="cd02966">
    <property type="entry name" value="TlpA_like_family"/>
    <property type="match status" value="1"/>
</dbReference>
<dbReference type="Gene3D" id="3.40.30.10">
    <property type="entry name" value="Glutaredoxin"/>
    <property type="match status" value="1"/>
</dbReference>
<dbReference type="InterPro" id="IPR011990">
    <property type="entry name" value="TPR-like_helical_dom_sf"/>
</dbReference>
<evidence type="ECO:0000313" key="3">
    <source>
        <dbReference type="Proteomes" id="UP000199184"/>
    </source>
</evidence>
<dbReference type="InterPro" id="IPR013766">
    <property type="entry name" value="Thioredoxin_domain"/>
</dbReference>
<dbReference type="GO" id="GO:0006950">
    <property type="term" value="P:response to stress"/>
    <property type="evidence" value="ECO:0007669"/>
    <property type="project" value="UniProtKB-ARBA"/>
</dbReference>
<dbReference type="AlphaFoldDB" id="A0A1C3XT67"/>
<gene>
    <name evidence="2" type="ORF">GA0061098_104124</name>
</gene>
<feature type="domain" description="Thioredoxin" evidence="1">
    <location>
        <begin position="3"/>
        <end position="168"/>
    </location>
</feature>
<accession>A0A1C3XT67</accession>
<keyword evidence="2" id="KW-0413">Isomerase</keyword>
<reference evidence="3" key="1">
    <citation type="submission" date="2016-08" db="EMBL/GenBank/DDBJ databases">
        <authorList>
            <person name="Varghese N."/>
            <person name="Submissions Spin"/>
        </authorList>
    </citation>
    <scope>NUCLEOTIDE SEQUENCE [LARGE SCALE GENOMIC DNA]</scope>
    <source>
        <strain evidence="3">ERR11</strain>
    </source>
</reference>
<dbReference type="Proteomes" id="UP000199184">
    <property type="component" value="Unassembled WGS sequence"/>
</dbReference>
<dbReference type="PROSITE" id="PS51352">
    <property type="entry name" value="THIOREDOXIN_2"/>
    <property type="match status" value="1"/>
</dbReference>
<keyword evidence="3" id="KW-1185">Reference proteome</keyword>
<dbReference type="InterPro" id="IPR050553">
    <property type="entry name" value="Thioredoxin_ResA/DsbE_sf"/>
</dbReference>
<evidence type="ECO:0000313" key="2">
    <source>
        <dbReference type="EMBL" id="SCB55442.1"/>
    </source>
</evidence>